<feature type="compositionally biased region" description="Basic and acidic residues" evidence="1">
    <location>
        <begin position="113"/>
        <end position="124"/>
    </location>
</feature>
<evidence type="ECO:0000256" key="1">
    <source>
        <dbReference type="SAM" id="MobiDB-lite"/>
    </source>
</evidence>
<dbReference type="AlphaFoldDB" id="A0A6C0HMM7"/>
<organism evidence="2">
    <name type="scientific">viral metagenome</name>
    <dbReference type="NCBI Taxonomy" id="1070528"/>
    <lineage>
        <taxon>unclassified sequences</taxon>
        <taxon>metagenomes</taxon>
        <taxon>organismal metagenomes</taxon>
    </lineage>
</organism>
<sequence>MDAYKLCSADKDLNPKTCKFSLKCKPGMERDEKFLCKKSANAGKAKESLQQRLNSYLKTGQNKTLKINIGQLKRKIAGKNGQGITNSLNRMLEQIQEHQAKNPSKRTQKKKPKAENRMVVREPSRNSSIYYGMNSRSRSRSGSTISSPYSVNLNSVGSVNGQKAHRQKGRKPVVKPLGTKF</sequence>
<feature type="compositionally biased region" description="Low complexity" evidence="1">
    <location>
        <begin position="140"/>
        <end position="150"/>
    </location>
</feature>
<accession>A0A6C0HMM7</accession>
<reference evidence="2" key="1">
    <citation type="journal article" date="2020" name="Nature">
        <title>Giant virus diversity and host interactions through global metagenomics.</title>
        <authorList>
            <person name="Schulz F."/>
            <person name="Roux S."/>
            <person name="Paez-Espino D."/>
            <person name="Jungbluth S."/>
            <person name="Walsh D.A."/>
            <person name="Denef V.J."/>
            <person name="McMahon K.D."/>
            <person name="Konstantinidis K.T."/>
            <person name="Eloe-Fadrosh E.A."/>
            <person name="Kyrpides N.C."/>
            <person name="Woyke T."/>
        </authorList>
    </citation>
    <scope>NUCLEOTIDE SEQUENCE</scope>
    <source>
        <strain evidence="2">GVMAG-M-3300023184-160</strain>
    </source>
</reference>
<evidence type="ECO:0000313" key="2">
    <source>
        <dbReference type="EMBL" id="QHT81941.1"/>
    </source>
</evidence>
<dbReference type="EMBL" id="MN739993">
    <property type="protein sequence ID" value="QHT81941.1"/>
    <property type="molecule type" value="Genomic_DNA"/>
</dbReference>
<feature type="compositionally biased region" description="Basic residues" evidence="1">
    <location>
        <begin position="103"/>
        <end position="112"/>
    </location>
</feature>
<name>A0A6C0HMM7_9ZZZZ</name>
<protein>
    <submittedName>
        <fullName evidence="2">Uncharacterized protein</fullName>
    </submittedName>
</protein>
<proteinExistence type="predicted"/>
<feature type="compositionally biased region" description="Polar residues" evidence="1">
    <location>
        <begin position="151"/>
        <end position="161"/>
    </location>
</feature>
<feature type="compositionally biased region" description="Basic residues" evidence="1">
    <location>
        <begin position="163"/>
        <end position="173"/>
    </location>
</feature>
<feature type="region of interest" description="Disordered" evidence="1">
    <location>
        <begin position="95"/>
        <end position="181"/>
    </location>
</feature>